<comment type="caution">
    <text evidence="1">The sequence shown here is derived from an EMBL/GenBank/DDBJ whole genome shotgun (WGS) entry which is preliminary data.</text>
</comment>
<sequence length="78" mass="8200">MNIILTGPDGAVAYWNAAQNGRTTMAFGKLQAAALERKCSFARLSRFAANGNHAPTGAEGAITADFGLDLLYQIAGNR</sequence>
<dbReference type="Proteomes" id="UP001596353">
    <property type="component" value="Unassembled WGS sequence"/>
</dbReference>
<proteinExistence type="predicted"/>
<evidence type="ECO:0000313" key="2">
    <source>
        <dbReference type="Proteomes" id="UP001596353"/>
    </source>
</evidence>
<evidence type="ECO:0000313" key="1">
    <source>
        <dbReference type="EMBL" id="MFC6760388.1"/>
    </source>
</evidence>
<organism evidence="1 2">
    <name type="scientific">Sulfitobacter porphyrae</name>
    <dbReference type="NCBI Taxonomy" id="1246864"/>
    <lineage>
        <taxon>Bacteria</taxon>
        <taxon>Pseudomonadati</taxon>
        <taxon>Pseudomonadota</taxon>
        <taxon>Alphaproteobacteria</taxon>
        <taxon>Rhodobacterales</taxon>
        <taxon>Roseobacteraceae</taxon>
        <taxon>Sulfitobacter</taxon>
    </lineage>
</organism>
<dbReference type="EMBL" id="JBHSWG010000001">
    <property type="protein sequence ID" value="MFC6760388.1"/>
    <property type="molecule type" value="Genomic_DNA"/>
</dbReference>
<reference evidence="2" key="1">
    <citation type="journal article" date="2019" name="Int. J. Syst. Evol. Microbiol.">
        <title>The Global Catalogue of Microorganisms (GCM) 10K type strain sequencing project: providing services to taxonomists for standard genome sequencing and annotation.</title>
        <authorList>
            <consortium name="The Broad Institute Genomics Platform"/>
            <consortium name="The Broad Institute Genome Sequencing Center for Infectious Disease"/>
            <person name="Wu L."/>
            <person name="Ma J."/>
        </authorList>
    </citation>
    <scope>NUCLEOTIDE SEQUENCE [LARGE SCALE GENOMIC DNA]</scope>
    <source>
        <strain evidence="2">CCUG 66188</strain>
    </source>
</reference>
<keyword evidence="2" id="KW-1185">Reference proteome</keyword>
<name>A0ABW2B6C8_9RHOB</name>
<protein>
    <submittedName>
        <fullName evidence="1">Uncharacterized protein</fullName>
    </submittedName>
</protein>
<gene>
    <name evidence="1" type="ORF">ACFQFQ_14250</name>
</gene>
<accession>A0ABW2B6C8</accession>